<evidence type="ECO:0000259" key="2">
    <source>
        <dbReference type="PROSITE" id="PS50006"/>
    </source>
</evidence>
<dbReference type="EMBL" id="BSUZ01000001">
    <property type="protein sequence ID" value="GMA87031.1"/>
    <property type="molecule type" value="Genomic_DNA"/>
</dbReference>
<gene>
    <name evidence="3" type="ORF">GCM10025868_22810</name>
</gene>
<sequence length="94" mass="10185">MARHRRARLPLVGATTVIGRGEEADVVLDDPGVSRRHAEIRVTTDGPHLTATLRDLGSTNGTFVDGERVRATDLGEHAAITIGRTRAVYRSGER</sequence>
<dbReference type="InterPro" id="IPR000253">
    <property type="entry name" value="FHA_dom"/>
</dbReference>
<proteinExistence type="predicted"/>
<dbReference type="Proteomes" id="UP001157017">
    <property type="component" value="Unassembled WGS sequence"/>
</dbReference>
<protein>
    <recommendedName>
        <fullName evidence="2">FHA domain-containing protein</fullName>
    </recommendedName>
</protein>
<comment type="caution">
    <text evidence="3">The sequence shown here is derived from an EMBL/GenBank/DDBJ whole genome shotgun (WGS) entry which is preliminary data.</text>
</comment>
<dbReference type="PROSITE" id="PS50006">
    <property type="entry name" value="FHA_DOMAIN"/>
    <property type="match status" value="1"/>
</dbReference>
<keyword evidence="4" id="KW-1185">Reference proteome</keyword>
<accession>A0ABQ6JHL6</accession>
<keyword evidence="1" id="KW-0597">Phosphoprotein</keyword>
<reference evidence="4" key="1">
    <citation type="journal article" date="2019" name="Int. J. Syst. Evol. Microbiol.">
        <title>The Global Catalogue of Microorganisms (GCM) 10K type strain sequencing project: providing services to taxonomists for standard genome sequencing and annotation.</title>
        <authorList>
            <consortium name="The Broad Institute Genomics Platform"/>
            <consortium name="The Broad Institute Genome Sequencing Center for Infectious Disease"/>
            <person name="Wu L."/>
            <person name="Ma J."/>
        </authorList>
    </citation>
    <scope>NUCLEOTIDE SEQUENCE [LARGE SCALE GENOMIC DNA]</scope>
    <source>
        <strain evidence="4">NBRC 108730</strain>
    </source>
</reference>
<organism evidence="3 4">
    <name type="scientific">Angustibacter aerolatus</name>
    <dbReference type="NCBI Taxonomy" id="1162965"/>
    <lineage>
        <taxon>Bacteria</taxon>
        <taxon>Bacillati</taxon>
        <taxon>Actinomycetota</taxon>
        <taxon>Actinomycetes</taxon>
        <taxon>Kineosporiales</taxon>
        <taxon>Kineosporiaceae</taxon>
    </lineage>
</organism>
<evidence type="ECO:0000313" key="4">
    <source>
        <dbReference type="Proteomes" id="UP001157017"/>
    </source>
</evidence>
<feature type="domain" description="FHA" evidence="2">
    <location>
        <begin position="16"/>
        <end position="69"/>
    </location>
</feature>
<dbReference type="InterPro" id="IPR050923">
    <property type="entry name" value="Cell_Proc_Reg/RNA_Proc"/>
</dbReference>
<dbReference type="Pfam" id="PF00498">
    <property type="entry name" value="FHA"/>
    <property type="match status" value="1"/>
</dbReference>
<dbReference type="SUPFAM" id="SSF49879">
    <property type="entry name" value="SMAD/FHA domain"/>
    <property type="match status" value="1"/>
</dbReference>
<dbReference type="Gene3D" id="2.60.200.20">
    <property type="match status" value="1"/>
</dbReference>
<dbReference type="InterPro" id="IPR008984">
    <property type="entry name" value="SMAD_FHA_dom_sf"/>
</dbReference>
<evidence type="ECO:0000256" key="1">
    <source>
        <dbReference type="ARBA" id="ARBA00022553"/>
    </source>
</evidence>
<dbReference type="PANTHER" id="PTHR23308">
    <property type="entry name" value="NUCLEAR INHIBITOR OF PROTEIN PHOSPHATASE-1"/>
    <property type="match status" value="1"/>
</dbReference>
<dbReference type="SMART" id="SM00240">
    <property type="entry name" value="FHA"/>
    <property type="match status" value="1"/>
</dbReference>
<evidence type="ECO:0000313" key="3">
    <source>
        <dbReference type="EMBL" id="GMA87031.1"/>
    </source>
</evidence>
<name>A0ABQ6JHL6_9ACTN</name>
<dbReference type="CDD" id="cd00060">
    <property type="entry name" value="FHA"/>
    <property type="match status" value="1"/>
</dbReference>